<dbReference type="EMBL" id="QFBC01000032">
    <property type="protein sequence ID" value="PWE52197.1"/>
    <property type="molecule type" value="Genomic_DNA"/>
</dbReference>
<dbReference type="PROSITE" id="PS00584">
    <property type="entry name" value="PFKB_KINASES_2"/>
    <property type="match status" value="1"/>
</dbReference>
<comment type="caution">
    <text evidence="5">The sequence shown here is derived from an EMBL/GenBank/DDBJ whole genome shotgun (WGS) entry which is preliminary data.</text>
</comment>
<dbReference type="InterPro" id="IPR011611">
    <property type="entry name" value="PfkB_dom"/>
</dbReference>
<gene>
    <name evidence="5" type="ORF">DEM27_32415</name>
</gene>
<protein>
    <recommendedName>
        <fullName evidence="4">Carbohydrate kinase PfkB domain-containing protein</fullName>
    </recommendedName>
</protein>
<accession>A0A2U2DFU9</accession>
<evidence type="ECO:0000313" key="6">
    <source>
        <dbReference type="Proteomes" id="UP000245252"/>
    </source>
</evidence>
<evidence type="ECO:0000256" key="3">
    <source>
        <dbReference type="SAM" id="MobiDB-lite"/>
    </source>
</evidence>
<feature type="domain" description="Carbohydrate kinase PfkB" evidence="4">
    <location>
        <begin position="197"/>
        <end position="317"/>
    </location>
</feature>
<dbReference type="Proteomes" id="UP000245252">
    <property type="component" value="Unassembled WGS sequence"/>
</dbReference>
<evidence type="ECO:0000313" key="5">
    <source>
        <dbReference type="EMBL" id="PWE52197.1"/>
    </source>
</evidence>
<keyword evidence="6" id="KW-1185">Reference proteome</keyword>
<dbReference type="PANTHER" id="PTHR47098">
    <property type="entry name" value="PROTEIN MAK32"/>
    <property type="match status" value="1"/>
</dbReference>
<evidence type="ECO:0000256" key="1">
    <source>
        <dbReference type="ARBA" id="ARBA00022679"/>
    </source>
</evidence>
<feature type="region of interest" description="Disordered" evidence="3">
    <location>
        <begin position="1"/>
        <end position="36"/>
    </location>
</feature>
<proteinExistence type="predicted"/>
<dbReference type="SUPFAM" id="SSF53613">
    <property type="entry name" value="Ribokinase-like"/>
    <property type="match status" value="1"/>
</dbReference>
<dbReference type="Gene3D" id="3.40.1190.20">
    <property type="match status" value="1"/>
</dbReference>
<keyword evidence="2" id="KW-0418">Kinase</keyword>
<sequence length="338" mass="36163">MPVRTGLQRAGTALRPSCRDGEIPPRRTGPGMTQMNDPRLVCLGNLTIDDVVLPDGSERPGCTGGDALYACFAARLFEPRTEMVAPVGSDWPASTSLQIRTAGLSEAGLPPRDIPSLHNRVAYDADGGRIWTLFNGDDAFHTLSPTVADIPQSFLKAEIFLILAMTLEAQVDLVAGLKDRPGSLVALDMQEDYIRGNEQVLRNLIGRCDIFMPSADEAQQLLGHQDWDAAARTFADLGPQVVVLKLGGDGVLVHDRAADRMIRVPPFPGQVVDTTGAGDSFCGGFLAALLQDRGDLESAARAGAVAAAFAVSDYGADPMFKAEPGEARRRLQAWRDAP</sequence>
<reference evidence="5 6" key="1">
    <citation type="submission" date="2018-05" db="EMBL/GenBank/DDBJ databases">
        <title>The draft genome of strain NS-104.</title>
        <authorList>
            <person name="Hang P."/>
            <person name="Jiang J."/>
        </authorList>
    </citation>
    <scope>NUCLEOTIDE SEQUENCE [LARGE SCALE GENOMIC DNA]</scope>
    <source>
        <strain evidence="5 6">NS-104</strain>
    </source>
</reference>
<keyword evidence="1" id="KW-0808">Transferase</keyword>
<dbReference type="InterPro" id="IPR002173">
    <property type="entry name" value="Carboh/pur_kinase_PfkB_CS"/>
</dbReference>
<evidence type="ECO:0000259" key="4">
    <source>
        <dbReference type="Pfam" id="PF00294"/>
    </source>
</evidence>
<evidence type="ECO:0000256" key="2">
    <source>
        <dbReference type="ARBA" id="ARBA00022777"/>
    </source>
</evidence>
<organism evidence="5 6">
    <name type="scientific">Metarhizobium album</name>
    <dbReference type="NCBI Taxonomy" id="2182425"/>
    <lineage>
        <taxon>Bacteria</taxon>
        <taxon>Pseudomonadati</taxon>
        <taxon>Pseudomonadota</taxon>
        <taxon>Alphaproteobacteria</taxon>
        <taxon>Hyphomicrobiales</taxon>
        <taxon>Rhizobiaceae</taxon>
        <taxon>Metarhizobium</taxon>
    </lineage>
</organism>
<dbReference type="GO" id="GO:0016301">
    <property type="term" value="F:kinase activity"/>
    <property type="evidence" value="ECO:0007669"/>
    <property type="project" value="UniProtKB-KW"/>
</dbReference>
<dbReference type="PANTHER" id="PTHR47098:SF2">
    <property type="entry name" value="PROTEIN MAK32"/>
    <property type="match status" value="1"/>
</dbReference>
<dbReference type="InterPro" id="IPR029056">
    <property type="entry name" value="Ribokinase-like"/>
</dbReference>
<name>A0A2U2DFU9_9HYPH</name>
<dbReference type="AlphaFoldDB" id="A0A2U2DFU9"/>
<dbReference type="OrthoDB" id="9776822at2"/>
<dbReference type="Pfam" id="PF00294">
    <property type="entry name" value="PfkB"/>
    <property type="match status" value="1"/>
</dbReference>